<feature type="compositionally biased region" description="Basic and acidic residues" evidence="1">
    <location>
        <begin position="202"/>
        <end position="212"/>
    </location>
</feature>
<proteinExistence type="predicted"/>
<dbReference type="GeneID" id="20038154"/>
<reference evidence="2 3" key="1">
    <citation type="submission" date="2013-02" db="EMBL/GenBank/DDBJ databases">
        <title>The Genome Sequence of Plasmodium inui San Antonio 1.</title>
        <authorList>
            <consortium name="The Broad Institute Genome Sequencing Platform"/>
            <consortium name="The Broad Institute Genome Sequencing Center for Infectious Disease"/>
            <person name="Neafsey D."/>
            <person name="Cheeseman I."/>
            <person name="Volkman S."/>
            <person name="Adams J."/>
            <person name="Walker B."/>
            <person name="Young S.K."/>
            <person name="Zeng Q."/>
            <person name="Gargeya S."/>
            <person name="Fitzgerald M."/>
            <person name="Haas B."/>
            <person name="Abouelleil A."/>
            <person name="Alvarado L."/>
            <person name="Arachchi H.M."/>
            <person name="Berlin A.M."/>
            <person name="Chapman S.B."/>
            <person name="Dewar J."/>
            <person name="Goldberg J."/>
            <person name="Griggs A."/>
            <person name="Gujja S."/>
            <person name="Hansen M."/>
            <person name="Howarth C."/>
            <person name="Imamovic A."/>
            <person name="Larimer J."/>
            <person name="McCowan C."/>
            <person name="Murphy C."/>
            <person name="Neiman D."/>
            <person name="Pearson M."/>
            <person name="Priest M."/>
            <person name="Roberts A."/>
            <person name="Saif S."/>
            <person name="Shea T."/>
            <person name="Sisk P."/>
            <person name="Sykes S."/>
            <person name="Wortman J."/>
            <person name="Nusbaum C."/>
            <person name="Birren B."/>
        </authorList>
    </citation>
    <scope>NUCLEOTIDE SEQUENCE [LARGE SCALE GENOMIC DNA]</scope>
    <source>
        <strain evidence="2 3">San Antonio 1</strain>
    </source>
</reference>
<protein>
    <submittedName>
        <fullName evidence="2">Uncharacterized protein</fullName>
    </submittedName>
</protein>
<dbReference type="Proteomes" id="UP000030640">
    <property type="component" value="Unassembled WGS sequence"/>
</dbReference>
<feature type="compositionally biased region" description="Basic and acidic residues" evidence="1">
    <location>
        <begin position="338"/>
        <end position="355"/>
    </location>
</feature>
<evidence type="ECO:0000256" key="1">
    <source>
        <dbReference type="SAM" id="MobiDB-lite"/>
    </source>
</evidence>
<sequence>MDNLEMNLLIENYIDEEKVCHNFPFRKFHLLLYAYRNYHQTVYLRKKELANVENNDRCGGSDSKDGFGGGSHEALSVDSVKSQYNYKKKKKRNKQISFGTSESFPSNISASGRRKDAQCVETYDVSNPTVTFTNTENITGSNVFAAGTSVNSPCASVEANLATHGTNDDHVEKLPGQGKNPGGKTYRRINSENRTDSFLFPKRGELPEHGQGAEDYSEQDMLKLVYYFLGKFMFSKDRKKKNKLRGKSSLLLMLEREEDARANPMVGSKGQRKRAVKGAPRGASQGRGKTGGAAEKGGGNEVEKGVKNEVEKSVATEVEKAVATAVKLEPINEAEQDVQEKLSNEETNCKQKGEEPAEGGDGTQETEVGEVRRVCTGEANVESIGDGAEVEGGGGGAELKVSPD</sequence>
<evidence type="ECO:0000313" key="2">
    <source>
        <dbReference type="EMBL" id="EUD66559.1"/>
    </source>
</evidence>
<gene>
    <name evidence="2" type="ORF">C922_02880</name>
</gene>
<evidence type="ECO:0000313" key="3">
    <source>
        <dbReference type="Proteomes" id="UP000030640"/>
    </source>
</evidence>
<dbReference type="RefSeq" id="XP_008816700.1">
    <property type="nucleotide sequence ID" value="XM_008818478.1"/>
</dbReference>
<organism evidence="2 3">
    <name type="scientific">Plasmodium inui San Antonio 1</name>
    <dbReference type="NCBI Taxonomy" id="1237626"/>
    <lineage>
        <taxon>Eukaryota</taxon>
        <taxon>Sar</taxon>
        <taxon>Alveolata</taxon>
        <taxon>Apicomplexa</taxon>
        <taxon>Aconoidasida</taxon>
        <taxon>Haemosporida</taxon>
        <taxon>Plasmodiidae</taxon>
        <taxon>Plasmodium</taxon>
        <taxon>Plasmodium (Plasmodium)</taxon>
    </lineage>
</organism>
<keyword evidence="3" id="KW-1185">Reference proteome</keyword>
<accession>W7ABW5</accession>
<feature type="region of interest" description="Disordered" evidence="1">
    <location>
        <begin position="166"/>
        <end position="214"/>
    </location>
</feature>
<dbReference type="AlphaFoldDB" id="W7ABW5"/>
<feature type="region of interest" description="Disordered" evidence="1">
    <location>
        <begin position="262"/>
        <end position="312"/>
    </location>
</feature>
<dbReference type="OrthoDB" id="372718at2759"/>
<name>W7ABW5_9APIC</name>
<feature type="region of interest" description="Disordered" evidence="1">
    <location>
        <begin position="326"/>
        <end position="404"/>
    </location>
</feature>
<dbReference type="VEuPathDB" id="PlasmoDB:C922_02880"/>
<feature type="non-terminal residue" evidence="2">
    <location>
        <position position="404"/>
    </location>
</feature>
<dbReference type="EMBL" id="KI965470">
    <property type="protein sequence ID" value="EUD66559.1"/>
    <property type="molecule type" value="Genomic_DNA"/>
</dbReference>
<feature type="compositionally biased region" description="Basic and acidic residues" evidence="1">
    <location>
        <begin position="301"/>
        <end position="312"/>
    </location>
</feature>
<feature type="compositionally biased region" description="Gly residues" evidence="1">
    <location>
        <begin position="288"/>
        <end position="300"/>
    </location>
</feature>